<dbReference type="GeneID" id="54579791"/>
<feature type="compositionally biased region" description="Low complexity" evidence="1">
    <location>
        <begin position="251"/>
        <end position="261"/>
    </location>
</feature>
<sequence>MVHNCRRRWEGASAAPDATIFIPAFDFDTRDKSERSPPSSSSDGASNASAVGDSTSPPSPPSSPDRASNAPAVGDGGNCGTPKKGRGQTFLRGLGISTDDLSMSSVALARGMKHLVIERLLLKTVLGDHEETDANNREMSIAGITSLSLFVCRQWRMLPYAHIPTFIRELQSYDKLLNLAKDTTPWMKEAQLHYDSQGNRAKRKRPQEALSWEAASQPLATTVHTTSSHYSAPMAPPTSRRKLIRHSGEPAYASSQSYSQSVITPPPESLAHNHQTEHSSYSYGRPIPQGNESRLCSGAGNGEYPQQPQAQEVLGHYRGP</sequence>
<feature type="compositionally biased region" description="Low complexity" evidence="1">
    <location>
        <begin position="36"/>
        <end position="56"/>
    </location>
</feature>
<evidence type="ECO:0000313" key="3">
    <source>
        <dbReference type="Proteomes" id="UP000800094"/>
    </source>
</evidence>
<feature type="region of interest" description="Disordered" evidence="1">
    <location>
        <begin position="193"/>
        <end position="320"/>
    </location>
</feature>
<feature type="region of interest" description="Disordered" evidence="1">
    <location>
        <begin position="24"/>
        <end position="87"/>
    </location>
</feature>
<keyword evidence="3" id="KW-1185">Reference proteome</keyword>
<dbReference type="RefSeq" id="XP_033689234.1">
    <property type="nucleotide sequence ID" value="XM_033826461.1"/>
</dbReference>
<dbReference type="OrthoDB" id="10586020at2759"/>
<gene>
    <name evidence="2" type="ORF">BU26DRAFT_500022</name>
</gene>
<dbReference type="AlphaFoldDB" id="A0A6A6IX90"/>
<reference evidence="2" key="1">
    <citation type="journal article" date="2020" name="Stud. Mycol.">
        <title>101 Dothideomycetes genomes: a test case for predicting lifestyles and emergence of pathogens.</title>
        <authorList>
            <person name="Haridas S."/>
            <person name="Albert R."/>
            <person name="Binder M."/>
            <person name="Bloem J."/>
            <person name="Labutti K."/>
            <person name="Salamov A."/>
            <person name="Andreopoulos B."/>
            <person name="Baker S."/>
            <person name="Barry K."/>
            <person name="Bills G."/>
            <person name="Bluhm B."/>
            <person name="Cannon C."/>
            <person name="Castanera R."/>
            <person name="Culley D."/>
            <person name="Daum C."/>
            <person name="Ezra D."/>
            <person name="Gonzalez J."/>
            <person name="Henrissat B."/>
            <person name="Kuo A."/>
            <person name="Liang C."/>
            <person name="Lipzen A."/>
            <person name="Lutzoni F."/>
            <person name="Magnuson J."/>
            <person name="Mondo S."/>
            <person name="Nolan M."/>
            <person name="Ohm R."/>
            <person name="Pangilinan J."/>
            <person name="Park H.-J."/>
            <person name="Ramirez L."/>
            <person name="Alfaro M."/>
            <person name="Sun H."/>
            <person name="Tritt A."/>
            <person name="Yoshinaga Y."/>
            <person name="Zwiers L.-H."/>
            <person name="Turgeon B."/>
            <person name="Goodwin S."/>
            <person name="Spatafora J."/>
            <person name="Crous P."/>
            <person name="Grigoriev I."/>
        </authorList>
    </citation>
    <scope>NUCLEOTIDE SEQUENCE</scope>
    <source>
        <strain evidence="2">CBS 122368</strain>
    </source>
</reference>
<name>A0A6A6IX90_9PLEO</name>
<dbReference type="Proteomes" id="UP000800094">
    <property type="component" value="Unassembled WGS sequence"/>
</dbReference>
<protein>
    <submittedName>
        <fullName evidence="2">Uncharacterized protein</fullName>
    </submittedName>
</protein>
<accession>A0A6A6IX90</accession>
<proteinExistence type="predicted"/>
<organism evidence="2 3">
    <name type="scientific">Trematosphaeria pertusa</name>
    <dbReference type="NCBI Taxonomy" id="390896"/>
    <lineage>
        <taxon>Eukaryota</taxon>
        <taxon>Fungi</taxon>
        <taxon>Dikarya</taxon>
        <taxon>Ascomycota</taxon>
        <taxon>Pezizomycotina</taxon>
        <taxon>Dothideomycetes</taxon>
        <taxon>Pleosporomycetidae</taxon>
        <taxon>Pleosporales</taxon>
        <taxon>Massarineae</taxon>
        <taxon>Trematosphaeriaceae</taxon>
        <taxon>Trematosphaeria</taxon>
    </lineage>
</organism>
<dbReference type="EMBL" id="ML987190">
    <property type="protein sequence ID" value="KAF2254230.1"/>
    <property type="molecule type" value="Genomic_DNA"/>
</dbReference>
<feature type="compositionally biased region" description="Polar residues" evidence="1">
    <location>
        <begin position="218"/>
        <end position="230"/>
    </location>
</feature>
<evidence type="ECO:0000256" key="1">
    <source>
        <dbReference type="SAM" id="MobiDB-lite"/>
    </source>
</evidence>
<evidence type="ECO:0000313" key="2">
    <source>
        <dbReference type="EMBL" id="KAF2254230.1"/>
    </source>
</evidence>